<evidence type="ECO:0000313" key="5">
    <source>
        <dbReference type="Proteomes" id="UP000053144"/>
    </source>
</evidence>
<feature type="region of interest" description="Disordered" evidence="2">
    <location>
        <begin position="288"/>
        <end position="314"/>
    </location>
</feature>
<dbReference type="InterPro" id="IPR058936">
    <property type="entry name" value="At4g15545-like"/>
</dbReference>
<evidence type="ECO:0000256" key="1">
    <source>
        <dbReference type="SAM" id="Coils"/>
    </source>
</evidence>
<feature type="region of interest" description="Disordered" evidence="2">
    <location>
        <begin position="202"/>
        <end position="266"/>
    </location>
</feature>
<dbReference type="Proteomes" id="UP000053144">
    <property type="component" value="Chromosome 9"/>
</dbReference>
<dbReference type="PANTHER" id="PTHR47383:SF9">
    <property type="entry name" value="WAT1-RELATED PROTEIN"/>
    <property type="match status" value="1"/>
</dbReference>
<evidence type="ECO:0000256" key="2">
    <source>
        <dbReference type="SAM" id="MobiDB-lite"/>
    </source>
</evidence>
<dbReference type="Pfam" id="PF25972">
    <property type="entry name" value="At4g15545_C"/>
    <property type="match status" value="1"/>
</dbReference>
<feature type="compositionally biased region" description="Polar residues" evidence="2">
    <location>
        <begin position="357"/>
        <end position="372"/>
    </location>
</feature>
<dbReference type="Gramene" id="KOM53506">
    <property type="protein sequence ID" value="KOM53506"/>
    <property type="gene ID" value="LR48_Vigan09g216500"/>
</dbReference>
<feature type="compositionally biased region" description="Polar residues" evidence="2">
    <location>
        <begin position="218"/>
        <end position="233"/>
    </location>
</feature>
<organism evidence="4 5">
    <name type="scientific">Phaseolus angularis</name>
    <name type="common">Azuki bean</name>
    <name type="synonym">Vigna angularis</name>
    <dbReference type="NCBI Taxonomy" id="3914"/>
    <lineage>
        <taxon>Eukaryota</taxon>
        <taxon>Viridiplantae</taxon>
        <taxon>Streptophyta</taxon>
        <taxon>Embryophyta</taxon>
        <taxon>Tracheophyta</taxon>
        <taxon>Spermatophyta</taxon>
        <taxon>Magnoliopsida</taxon>
        <taxon>eudicotyledons</taxon>
        <taxon>Gunneridae</taxon>
        <taxon>Pentapetalae</taxon>
        <taxon>rosids</taxon>
        <taxon>fabids</taxon>
        <taxon>Fabales</taxon>
        <taxon>Fabaceae</taxon>
        <taxon>Papilionoideae</taxon>
        <taxon>50 kb inversion clade</taxon>
        <taxon>NPAAA clade</taxon>
        <taxon>indigoferoid/millettioid clade</taxon>
        <taxon>Phaseoleae</taxon>
        <taxon>Vigna</taxon>
    </lineage>
</organism>
<protein>
    <recommendedName>
        <fullName evidence="3">At4g15545-like C-terminal domain-containing protein</fullName>
    </recommendedName>
</protein>
<accession>A0A0L9VEN2</accession>
<evidence type="ECO:0000313" key="4">
    <source>
        <dbReference type="EMBL" id="KOM53506.1"/>
    </source>
</evidence>
<feature type="domain" description="At4g15545-like C-terminal" evidence="3">
    <location>
        <begin position="401"/>
        <end position="466"/>
    </location>
</feature>
<feature type="coiled-coil region" evidence="1">
    <location>
        <begin position="51"/>
        <end position="99"/>
    </location>
</feature>
<gene>
    <name evidence="4" type="ORF">LR48_Vigan09g216500</name>
</gene>
<dbReference type="InterPro" id="IPR058935">
    <property type="entry name" value="At4g15545-like_C"/>
</dbReference>
<evidence type="ECO:0000259" key="3">
    <source>
        <dbReference type="Pfam" id="PF25972"/>
    </source>
</evidence>
<feature type="region of interest" description="Disordered" evidence="2">
    <location>
        <begin position="341"/>
        <end position="401"/>
    </location>
</feature>
<dbReference type="EMBL" id="CM003379">
    <property type="protein sequence ID" value="KOM53506.1"/>
    <property type="molecule type" value="Genomic_DNA"/>
</dbReference>
<sequence>MLLLESSASSVDLPDELLQLLPSDPYEQLDVARKITSVALSTRVNALQSESSTLRAELADRERLIEELQAQVDSFDAALSEAADKLARADRDKESLVKENAYLSNSVRKLTRDVSKLESFRRTLMKSLHEDEDTSGGAADLAAKLQSQASITSSSQFGDEDASTPSSRSSSMRLNTFDTSNYIAEDRESDGSRSGASHNVVLASQSSTPRITPPGSPPSKSALASPTRTSSKPVSPRRHAMSFSTSRGMFDDRSSSQTGRTRVDGKEFFRQVRSGGAADLAAKLQSQASITSSSQFGDEDASTPSSRSSSMRLNTFDTSNYIAEDRESDGSRSGASHNVVLASQSSTPRITPPGSPPSKSALASPTRTSSKPVSPRRHAMSFSTSRGMFDDRSSSQTGRTRVDGKEFFRQVRSRLSYEQFGAFLANVKELNSHKQTKEETLQNANEIFGAENKDLYTIFEGLITRKVH</sequence>
<dbReference type="AlphaFoldDB" id="A0A0L9VEN2"/>
<proteinExistence type="predicted"/>
<keyword evidence="1" id="KW-0175">Coiled coil</keyword>
<feature type="region of interest" description="Disordered" evidence="2">
    <location>
        <begin position="150"/>
        <end position="175"/>
    </location>
</feature>
<reference evidence="5" key="1">
    <citation type="journal article" date="2015" name="Proc. Natl. Acad. Sci. U.S.A.">
        <title>Genome sequencing of adzuki bean (Vigna angularis) provides insight into high starch and low fat accumulation and domestication.</title>
        <authorList>
            <person name="Yang K."/>
            <person name="Tian Z."/>
            <person name="Chen C."/>
            <person name="Luo L."/>
            <person name="Zhao B."/>
            <person name="Wang Z."/>
            <person name="Yu L."/>
            <person name="Li Y."/>
            <person name="Sun Y."/>
            <person name="Li W."/>
            <person name="Chen Y."/>
            <person name="Li Y."/>
            <person name="Zhang Y."/>
            <person name="Ai D."/>
            <person name="Zhao J."/>
            <person name="Shang C."/>
            <person name="Ma Y."/>
            <person name="Wu B."/>
            <person name="Wang M."/>
            <person name="Gao L."/>
            <person name="Sun D."/>
            <person name="Zhang P."/>
            <person name="Guo F."/>
            <person name="Wang W."/>
            <person name="Li Y."/>
            <person name="Wang J."/>
            <person name="Varshney R.K."/>
            <person name="Wang J."/>
            <person name="Ling H.Q."/>
            <person name="Wan P."/>
        </authorList>
    </citation>
    <scope>NUCLEOTIDE SEQUENCE</scope>
    <source>
        <strain evidence="5">cv. Jingnong 6</strain>
    </source>
</reference>
<name>A0A0L9VEN2_PHAAN</name>
<dbReference type="PANTHER" id="PTHR47383">
    <property type="entry name" value="OS03G0659800 PROTEIN"/>
    <property type="match status" value="1"/>
</dbReference>